<feature type="region of interest" description="Disordered" evidence="1">
    <location>
        <begin position="1"/>
        <end position="32"/>
    </location>
</feature>
<proteinExistence type="predicted"/>
<dbReference type="STRING" id="1314778.A0A5C3P6V4"/>
<dbReference type="InParanoid" id="A0A5C3P6V4"/>
<protein>
    <submittedName>
        <fullName evidence="2">Uncharacterized protein</fullName>
    </submittedName>
</protein>
<dbReference type="Proteomes" id="UP000308197">
    <property type="component" value="Unassembled WGS sequence"/>
</dbReference>
<keyword evidence="3" id="KW-1185">Reference proteome</keyword>
<feature type="region of interest" description="Disordered" evidence="1">
    <location>
        <begin position="121"/>
        <end position="152"/>
    </location>
</feature>
<evidence type="ECO:0000313" key="3">
    <source>
        <dbReference type="Proteomes" id="UP000308197"/>
    </source>
</evidence>
<evidence type="ECO:0000256" key="1">
    <source>
        <dbReference type="SAM" id="MobiDB-lite"/>
    </source>
</evidence>
<dbReference type="AlphaFoldDB" id="A0A5C3P6V4"/>
<gene>
    <name evidence="2" type="ORF">K466DRAFT_601841</name>
</gene>
<sequence>MENPGALDCEDTPVGQQHSTNSGKRKRDHGGPFWEQVEDFLKDKVREFGEDITSEDWKTYVIRFIDLSPRIVLGINAGLNDLGSTDDVFTTALTNTHPQARGMESGEPHHGRAHTLPKAIPSSPFSPSISRLSPSPNFFGTPGTPALSSSQLSNPSFVPLASSFRQSATGSSSVHLPPLSDLRGGLQLRNVGSSDTSTAHAAGVRSASDWLANVDGGSSSDKENRPPSQLAIPDGRAFNFNASGVSSFSHDGHAAW</sequence>
<evidence type="ECO:0000313" key="2">
    <source>
        <dbReference type="EMBL" id="TFK84617.1"/>
    </source>
</evidence>
<accession>A0A5C3P6V4</accession>
<name>A0A5C3P6V4_9APHY</name>
<reference evidence="2 3" key="1">
    <citation type="journal article" date="2019" name="Nat. Ecol. Evol.">
        <title>Megaphylogeny resolves global patterns of mushroom evolution.</title>
        <authorList>
            <person name="Varga T."/>
            <person name="Krizsan K."/>
            <person name="Foldi C."/>
            <person name="Dima B."/>
            <person name="Sanchez-Garcia M."/>
            <person name="Sanchez-Ramirez S."/>
            <person name="Szollosi G.J."/>
            <person name="Szarkandi J.G."/>
            <person name="Papp V."/>
            <person name="Albert L."/>
            <person name="Andreopoulos W."/>
            <person name="Angelini C."/>
            <person name="Antonin V."/>
            <person name="Barry K.W."/>
            <person name="Bougher N.L."/>
            <person name="Buchanan P."/>
            <person name="Buyck B."/>
            <person name="Bense V."/>
            <person name="Catcheside P."/>
            <person name="Chovatia M."/>
            <person name="Cooper J."/>
            <person name="Damon W."/>
            <person name="Desjardin D."/>
            <person name="Finy P."/>
            <person name="Geml J."/>
            <person name="Haridas S."/>
            <person name="Hughes K."/>
            <person name="Justo A."/>
            <person name="Karasinski D."/>
            <person name="Kautmanova I."/>
            <person name="Kiss B."/>
            <person name="Kocsube S."/>
            <person name="Kotiranta H."/>
            <person name="LaButti K.M."/>
            <person name="Lechner B.E."/>
            <person name="Liimatainen K."/>
            <person name="Lipzen A."/>
            <person name="Lukacs Z."/>
            <person name="Mihaltcheva S."/>
            <person name="Morgado L.N."/>
            <person name="Niskanen T."/>
            <person name="Noordeloos M.E."/>
            <person name="Ohm R.A."/>
            <person name="Ortiz-Santana B."/>
            <person name="Ovrebo C."/>
            <person name="Racz N."/>
            <person name="Riley R."/>
            <person name="Savchenko A."/>
            <person name="Shiryaev A."/>
            <person name="Soop K."/>
            <person name="Spirin V."/>
            <person name="Szebenyi C."/>
            <person name="Tomsovsky M."/>
            <person name="Tulloss R.E."/>
            <person name="Uehling J."/>
            <person name="Grigoriev I.V."/>
            <person name="Vagvolgyi C."/>
            <person name="Papp T."/>
            <person name="Martin F.M."/>
            <person name="Miettinen O."/>
            <person name="Hibbett D.S."/>
            <person name="Nagy L.G."/>
        </authorList>
    </citation>
    <scope>NUCLEOTIDE SEQUENCE [LARGE SCALE GENOMIC DNA]</scope>
    <source>
        <strain evidence="2 3">HHB13444</strain>
    </source>
</reference>
<organism evidence="2 3">
    <name type="scientific">Polyporus arcularius HHB13444</name>
    <dbReference type="NCBI Taxonomy" id="1314778"/>
    <lineage>
        <taxon>Eukaryota</taxon>
        <taxon>Fungi</taxon>
        <taxon>Dikarya</taxon>
        <taxon>Basidiomycota</taxon>
        <taxon>Agaricomycotina</taxon>
        <taxon>Agaricomycetes</taxon>
        <taxon>Polyporales</taxon>
        <taxon>Polyporaceae</taxon>
        <taxon>Polyporus</taxon>
    </lineage>
</organism>
<feature type="compositionally biased region" description="Low complexity" evidence="1">
    <location>
        <begin position="121"/>
        <end position="136"/>
    </location>
</feature>
<dbReference type="EMBL" id="ML211304">
    <property type="protein sequence ID" value="TFK84617.1"/>
    <property type="molecule type" value="Genomic_DNA"/>
</dbReference>